<protein>
    <submittedName>
        <fullName evidence="1">ABC transporter substrate-binding protein</fullName>
    </submittedName>
</protein>
<evidence type="ECO:0000313" key="2">
    <source>
        <dbReference type="Proteomes" id="UP000471082"/>
    </source>
</evidence>
<evidence type="ECO:0000313" key="1">
    <source>
        <dbReference type="EMBL" id="NEL81622.1"/>
    </source>
</evidence>
<name>A0A7X5SD58_XANPE</name>
<gene>
    <name evidence="1" type="ORF">G3W61_35740</name>
</gene>
<feature type="non-terminal residue" evidence="1">
    <location>
        <position position="1"/>
    </location>
</feature>
<accession>A0A7X5SD58</accession>
<comment type="caution">
    <text evidence="1">The sequence shown here is derived from an EMBL/GenBank/DDBJ whole genome shotgun (WGS) entry which is preliminary data.</text>
</comment>
<reference evidence="1 2" key="1">
    <citation type="submission" date="2019-11" db="EMBL/GenBank/DDBJ databases">
        <title>Genome-resolved metagenomics to study the prevalence of co-infection and intraspecific heterogeneity among plant pathogen metapopulations.</title>
        <authorList>
            <person name="Newberry E."/>
            <person name="Bhandari R."/>
            <person name="Kemble J."/>
            <person name="Sikora E."/>
            <person name="Potnis N."/>
        </authorList>
    </citation>
    <scope>NUCLEOTIDE SEQUENCE [LARGE SCALE GENOMIC DNA]</scope>
    <source>
        <strain evidence="1">Xp_Tom_Tuscaloosa_18b</strain>
    </source>
</reference>
<feature type="non-terminal residue" evidence="1">
    <location>
        <position position="78"/>
    </location>
</feature>
<organism evidence="1 2">
    <name type="scientific">Xanthomonas perforans</name>
    <dbReference type="NCBI Taxonomy" id="442694"/>
    <lineage>
        <taxon>Bacteria</taxon>
        <taxon>Pseudomonadati</taxon>
        <taxon>Pseudomonadota</taxon>
        <taxon>Gammaproteobacteria</taxon>
        <taxon>Lysobacterales</taxon>
        <taxon>Lysobacteraceae</taxon>
        <taxon>Xanthomonas</taxon>
    </lineage>
</organism>
<dbReference type="SUPFAM" id="SSF53850">
    <property type="entry name" value="Periplasmic binding protein-like II"/>
    <property type="match status" value="1"/>
</dbReference>
<sequence length="78" mass="8287">CSGGGGGGGDEPVSGGVFRHAVYPEVGSIEPMTANQPQELQILTYAYEGLIYTDGEGEEYPWLAESWEIGDDGRSVSF</sequence>
<dbReference type="AlphaFoldDB" id="A0A7X5SD58"/>
<dbReference type="EMBL" id="JAAGYU010002787">
    <property type="protein sequence ID" value="NEL81622.1"/>
    <property type="molecule type" value="Genomic_DNA"/>
</dbReference>
<dbReference type="Proteomes" id="UP000471082">
    <property type="component" value="Unassembled WGS sequence"/>
</dbReference>
<proteinExistence type="predicted"/>
<dbReference type="Gene3D" id="3.40.190.10">
    <property type="entry name" value="Periplasmic binding protein-like II"/>
    <property type="match status" value="1"/>
</dbReference>